<protein>
    <recommendedName>
        <fullName evidence="4">Fibrinogen C-terminal domain-containing protein</fullName>
    </recommendedName>
</protein>
<evidence type="ECO:0000313" key="6">
    <source>
        <dbReference type="Proteomes" id="UP000053904"/>
    </source>
</evidence>
<dbReference type="EMBL" id="LGGO01000026">
    <property type="protein sequence ID" value="KUK77512.1"/>
    <property type="molecule type" value="Genomic_DNA"/>
</dbReference>
<dbReference type="PROSITE" id="PS51406">
    <property type="entry name" value="FIBRINOGEN_C_2"/>
    <property type="match status" value="1"/>
</dbReference>
<keyword evidence="1" id="KW-0732">Signal</keyword>
<name>A0A124FXB4_9BACT</name>
<evidence type="ECO:0000313" key="5">
    <source>
        <dbReference type="EMBL" id="KUK77512.1"/>
    </source>
</evidence>
<feature type="transmembrane region" description="Helical" evidence="3">
    <location>
        <begin position="20"/>
        <end position="39"/>
    </location>
</feature>
<keyword evidence="2" id="KW-1015">Disulfide bond</keyword>
<dbReference type="PANTHER" id="PTHR42535:SF2">
    <property type="entry name" value="CHROMOSOME UNDETERMINED SCAFFOLD_146, WHOLE GENOME SHOTGUN SEQUENCE"/>
    <property type="match status" value="1"/>
</dbReference>
<dbReference type="InterPro" id="IPR013320">
    <property type="entry name" value="ConA-like_dom_sf"/>
</dbReference>
<proteinExistence type="predicted"/>
<dbReference type="InterPro" id="IPR014716">
    <property type="entry name" value="Fibrinogen_a/b/g_C_1"/>
</dbReference>
<dbReference type="SMART" id="SM00282">
    <property type="entry name" value="LamG"/>
    <property type="match status" value="3"/>
</dbReference>
<dbReference type="NCBIfam" id="NF040941">
    <property type="entry name" value="GGGWT_bact"/>
    <property type="match status" value="1"/>
</dbReference>
<comment type="caution">
    <text evidence="5">The sequence shown here is derived from an EMBL/GenBank/DDBJ whole genome shotgun (WGS) entry which is preliminary data.</text>
</comment>
<dbReference type="Pfam" id="PF13385">
    <property type="entry name" value="Laminin_G_3"/>
    <property type="match status" value="6"/>
</dbReference>
<dbReference type="Pfam" id="PF00147">
    <property type="entry name" value="Fibrinogen_C"/>
    <property type="match status" value="1"/>
</dbReference>
<reference evidence="6" key="1">
    <citation type="journal article" date="2015" name="MBio">
        <title>Genome-Resolved Metagenomic Analysis Reveals Roles for Candidate Phyla and Other Microbial Community Members in Biogeochemical Transformations in Oil Reservoirs.</title>
        <authorList>
            <person name="Hu P."/>
            <person name="Tom L."/>
            <person name="Singh A."/>
            <person name="Thomas B.C."/>
            <person name="Baker B.J."/>
            <person name="Piceno Y.M."/>
            <person name="Andersen G.L."/>
            <person name="Banfield J.F."/>
        </authorList>
    </citation>
    <scope>NUCLEOTIDE SEQUENCE [LARGE SCALE GENOMIC DNA]</scope>
</reference>
<dbReference type="PANTHER" id="PTHR42535">
    <property type="entry name" value="OOKINETE PROTEIN, PUTATIVE-RELATED"/>
    <property type="match status" value="1"/>
</dbReference>
<dbReference type="InterPro" id="IPR006558">
    <property type="entry name" value="LamG-like"/>
</dbReference>
<organism evidence="5 6">
    <name type="scientific">candidate division WS6 bacterium 34_10</name>
    <dbReference type="NCBI Taxonomy" id="1641389"/>
    <lineage>
        <taxon>Bacteria</taxon>
        <taxon>Candidatus Dojkabacteria</taxon>
    </lineage>
</organism>
<evidence type="ECO:0000256" key="2">
    <source>
        <dbReference type="ARBA" id="ARBA00023157"/>
    </source>
</evidence>
<accession>A0A124FXB4</accession>
<evidence type="ECO:0000256" key="1">
    <source>
        <dbReference type="ARBA" id="ARBA00022729"/>
    </source>
</evidence>
<dbReference type="SMART" id="SM00560">
    <property type="entry name" value="LamGL"/>
    <property type="match status" value="4"/>
</dbReference>
<dbReference type="Proteomes" id="UP000053904">
    <property type="component" value="Unassembled WGS sequence"/>
</dbReference>
<dbReference type="Gene3D" id="3.90.215.10">
    <property type="entry name" value="Gamma Fibrinogen, chain A, domain 1"/>
    <property type="match status" value="1"/>
</dbReference>
<dbReference type="InterPro" id="IPR002181">
    <property type="entry name" value="Fibrinogen_a/b/g_C_dom"/>
</dbReference>
<dbReference type="PATRIC" id="fig|1641389.3.peg.354"/>
<evidence type="ECO:0000256" key="3">
    <source>
        <dbReference type="SAM" id="Phobius"/>
    </source>
</evidence>
<dbReference type="SMART" id="SM00186">
    <property type="entry name" value="FBG"/>
    <property type="match status" value="1"/>
</dbReference>
<dbReference type="SUPFAM" id="SSF49899">
    <property type="entry name" value="Concanavalin A-like lectins/glucanases"/>
    <property type="match status" value="6"/>
</dbReference>
<gene>
    <name evidence="5" type="ORF">XD93_0281</name>
</gene>
<dbReference type="SUPFAM" id="SSF56496">
    <property type="entry name" value="Fibrinogen C-terminal domain-like"/>
    <property type="match status" value="1"/>
</dbReference>
<feature type="domain" description="Fibrinogen C-terminal" evidence="4">
    <location>
        <begin position="1632"/>
        <end position="1686"/>
    </location>
</feature>
<dbReference type="InterPro" id="IPR036056">
    <property type="entry name" value="Fibrinogen-like_C"/>
</dbReference>
<keyword evidence="3" id="KW-0472">Membrane</keyword>
<keyword evidence="3" id="KW-0812">Transmembrane</keyword>
<keyword evidence="3" id="KW-1133">Transmembrane helix</keyword>
<evidence type="ECO:0000259" key="4">
    <source>
        <dbReference type="PROSITE" id="PS51406"/>
    </source>
</evidence>
<sequence length="2340" mass="256210">MNKNLKKTIRFLKKNRELVLKTIIPVVIFCATVIIMGIATPKPNDNISPSNNGYLFENRNPKFNVGFGNKDDPKKQYVRFEANLADNPFEEKEESFWNSFTKSFKSKKGFEFGLSEIRFSETESNTGKKLVEQLGTAIEQMELDSISTNTEVIEVGRVLGEEDSDNISKKTVINKDVYPGIDVEYQILEGLGVKEEIVIRNIDEYTSQCGADRECLLPLNEFVFDLKLDEGVELKESMVSLRGKTENKYYLTDDEGNYIAHFLPTFAVDGVGAKTTDVDLDITQVEGNDYKVRVILNLDWLFSNDRVFPIRIDPSIVHDTTTEFDTGSDYNTEVVTGPKIQLEGPEANDINTDLKGYWKFDDEITSIVSTSPEAYWDLDEPSGSGAYLLDKTNGNHDATPIGTTSTIGKIRYGRSFNGTTSDYISVPHSSGFSFDRTTHYTLEAWIKTSSTATQRIMAKLNQVAPYTGYDIAIVNNKIRTHLIGTWSTSAIQVDGSTTVTDGKWHHVVVTYDGSSSASGIKIYVDGALETPTVGNNNLTTSTTNTTPFTIGLRNNGDTPFNGLIDEVVLYSMDLTSSEVLSRYREGLDIKDSSGNNNHGTGNGYGTAYVNNAKVGTAIEFDGDASGDHVNGGPVTNYSATTALTVSAWVYADSAPTTQGRTAVSTYEYVSSSENYGWNFGAIWTTPRFEFHICDGGTADNIVYDPTYFSENIKEWVHYVGVYSGSNYLRLYKNGKMIDEQTTGVASSISYYTGTDLIFGRRSVDAQSYWDGALDEVRVYNTAIGEDEVERLYSLGIEEKVSGAHTSASLDTDSSSSDIESITWTAVGNDTGDGETPYSTTNLIAQWDFNESSGTTADNEGSCGSSCDGTLYNMTTTGQDVGMGTGWTSDKRRWGNGALMFDGSNDYVTVPSNTDLRPYAGFSIEAWINTDQIGEVQQIIAHAENGGGDDGWGLRIQGTGKISFNGSNASGWYPNVIESDTIVKPGEWYHVVGVYTPVNLTNGLNELKIYVNGVLENTKDVDDGVVYSVTDYVNIGRRGGTFNPNSNFFDGTIDSLRFYTRELSETEILSNYQSGNIEMRYRTSNDGSTWSDWSGTETAIDSFDDDYLYDTSLTGFLSYWPMEESSGTTVEDVGYTNEGTASGAYITDGKFGNGRTFDGVDDYISIPDNSSLQLSSGLTLELWFKSKEVPPDWIIPVRKDTETGTRYLYGFGMDNTSGGRIYGQYYNGTNFIATYSGSDIYDGQWHHAAMTISGTTLKFYFDGTYRDSVTISGTQGVPTGELNIGASPPWTGGGRGHYFEGSIDEVRISNTVATDQEIAERWAVGSSNATSLRTKPMGNHVEGDGAFEMDSLGTTVDANTVGYWKLDEGGTLYRDSSSYSNNSTSIVGTTYVKNGKVGSAVSFDGTDDKITVGTSGQSSNNFTVEAWFTTNVTHQIDTESTSGVAGTSGQRYLFGAYNPVTPSTDAGMGVSVGTNGISVYEHGPSYMPPLAVYSGNVPRGWNHLAVVYENKTPYIYLNGELVKIGLTSTKTNVNPPKEIGGGSYGYHSGMVDEVRISNRVRTSEEIMDVYKMGKNEFVSRDLPNSNDISDSRMLPFWVASDQLGNNFDFTFGGSSYANYEPDYNTVGLWGMEDGASVYPKDCSEIRSYGVTTSKVYAIDPDGPGGSAAFNAYCNMTYDGGGWTLLDNFVSSLSGDSDPYGAAIGYSNIRSKTDLTTAGYAYYLSHVENTYYPRQTGYLQMYYSTTAEVGYIQKTLPSYADEIYVKWGNWHSPSTIHLIIGGITVQTLGTNYGASVYQGSYNAGDVIRFQESGIFWVGEIWVRDSDADKYVSIEDRSGYGNDGISMGATSGDGVIGDGRYFDGEDDYITIPHSSAHSFERTDSFTIEAWVKTSSSNTFQEVIAKMNNAAPYRGYDLSVYEGVLHFMLINTWDTNCLVLHGTTTINDGNWHHIGGTYDGSSSASGARIYIDGKRESTTTYRDNLSATIVQTEPVTIGMRNGQSGSYFDGSIDEVRISNTVRSADDIRQAHEVGRRTHPINVDFKASLQSSNLISSSGDTSFTISEQDYGTVNHIENIDVGEKIVVKENIGGTEYIAQGNLTTVNTGTGAVTVSSWDTGSTFPTSGFTVNATVFKWQREYIDIRYPLDEDINGITQLTFRKNTDAPATFWIDDAKKATYSSDYNASSFTPIEGIRYIQYQPIFTKWDSNPNLDLYLTEVDITYTSGPTNEQLMRHGKWFDSSGVEQPFWWVGNESPQKKYYTLTLSNATLTCGFPAGLGVTSSTVVEGGNASPELSCSGSGTFCGFIITSGACAGTFSGTTGSCSDVWQDITIEGGYYPSACPW</sequence>
<dbReference type="InterPro" id="IPR001791">
    <property type="entry name" value="Laminin_G"/>
</dbReference>
<dbReference type="Gene3D" id="2.60.120.200">
    <property type="match status" value="6"/>
</dbReference>